<reference evidence="3" key="1">
    <citation type="submission" date="2017-10" db="EMBL/GenBank/DDBJ databases">
        <title>Rapid genome shrinkage in a self-fertile nematode reveals novel sperm competition proteins.</title>
        <authorList>
            <person name="Yin D."/>
            <person name="Schwarz E.M."/>
            <person name="Thomas C.G."/>
            <person name="Felde R.L."/>
            <person name="Korf I.F."/>
            <person name="Cutter A.D."/>
            <person name="Schartner C.M."/>
            <person name="Ralston E.J."/>
            <person name="Meyer B.J."/>
            <person name="Haag E.S."/>
        </authorList>
    </citation>
    <scope>NUCLEOTIDE SEQUENCE [LARGE SCALE GENOMIC DNA]</scope>
    <source>
        <strain evidence="3">JU1422</strain>
    </source>
</reference>
<sequence length="67" mass="7826">MQAREQSRQMEERIDDFSRRMKEENIDVSEMCMKVKEAAQKNAALKEEYEKLSNELKALKEGSSQGN</sequence>
<evidence type="ECO:0000256" key="1">
    <source>
        <dbReference type="SAM" id="Coils"/>
    </source>
</evidence>
<evidence type="ECO:0000313" key="2">
    <source>
        <dbReference type="EMBL" id="PIC48210.1"/>
    </source>
</evidence>
<name>A0A2G5V8Y8_9PELO</name>
<dbReference type="OrthoDB" id="10380518at2759"/>
<accession>A0A2G5V8Y8</accession>
<dbReference type="Proteomes" id="UP000230233">
    <property type="component" value="Chromosome II"/>
</dbReference>
<comment type="caution">
    <text evidence="2">The sequence shown here is derived from an EMBL/GenBank/DDBJ whole genome shotgun (WGS) entry which is preliminary data.</text>
</comment>
<keyword evidence="1" id="KW-0175">Coiled coil</keyword>
<keyword evidence="3" id="KW-1185">Reference proteome</keyword>
<dbReference type="EMBL" id="PDUG01000002">
    <property type="protein sequence ID" value="PIC48210.1"/>
    <property type="molecule type" value="Genomic_DNA"/>
</dbReference>
<dbReference type="AlphaFoldDB" id="A0A2G5V8Y8"/>
<feature type="coiled-coil region" evidence="1">
    <location>
        <begin position="7"/>
        <end position="62"/>
    </location>
</feature>
<evidence type="ECO:0000313" key="3">
    <source>
        <dbReference type="Proteomes" id="UP000230233"/>
    </source>
</evidence>
<gene>
    <name evidence="2" type="primary">Cnig_chr_II.g7278</name>
    <name evidence="2" type="ORF">B9Z55_007278</name>
</gene>
<proteinExistence type="predicted"/>
<organism evidence="2 3">
    <name type="scientific">Caenorhabditis nigoni</name>
    <dbReference type="NCBI Taxonomy" id="1611254"/>
    <lineage>
        <taxon>Eukaryota</taxon>
        <taxon>Metazoa</taxon>
        <taxon>Ecdysozoa</taxon>
        <taxon>Nematoda</taxon>
        <taxon>Chromadorea</taxon>
        <taxon>Rhabditida</taxon>
        <taxon>Rhabditina</taxon>
        <taxon>Rhabditomorpha</taxon>
        <taxon>Rhabditoidea</taxon>
        <taxon>Rhabditidae</taxon>
        <taxon>Peloderinae</taxon>
        <taxon>Caenorhabditis</taxon>
    </lineage>
</organism>
<protein>
    <submittedName>
        <fullName evidence="2">Uncharacterized protein</fullName>
    </submittedName>
</protein>